<evidence type="ECO:0000313" key="10">
    <source>
        <dbReference type="Proteomes" id="UP000447434"/>
    </source>
</evidence>
<dbReference type="AlphaFoldDB" id="A0A6A4QJ22"/>
<evidence type="ECO:0000256" key="3">
    <source>
        <dbReference type="ARBA" id="ARBA00022692"/>
    </source>
</evidence>
<keyword evidence="5" id="KW-1133">Transmembrane helix</keyword>
<proteinExistence type="inferred from homology"/>
<evidence type="ECO:0000256" key="5">
    <source>
        <dbReference type="ARBA" id="ARBA00022989"/>
    </source>
</evidence>
<dbReference type="InterPro" id="IPR026057">
    <property type="entry name" value="TBL_C"/>
</dbReference>
<dbReference type="Pfam" id="PF14416">
    <property type="entry name" value="PMR5N"/>
    <property type="match status" value="1"/>
</dbReference>
<evidence type="ECO:0000256" key="6">
    <source>
        <dbReference type="ARBA" id="ARBA00023136"/>
    </source>
</evidence>
<accession>A0A6A4QJ22</accession>
<feature type="domain" description="Trichome birefringence-like N-terminal" evidence="8">
    <location>
        <begin position="44"/>
        <end position="97"/>
    </location>
</feature>
<dbReference type="GO" id="GO:0005794">
    <property type="term" value="C:Golgi apparatus"/>
    <property type="evidence" value="ECO:0007669"/>
    <property type="project" value="TreeGrafter"/>
</dbReference>
<dbReference type="InterPro" id="IPR029962">
    <property type="entry name" value="TBL"/>
</dbReference>
<keyword evidence="6" id="KW-0472">Membrane</keyword>
<keyword evidence="3" id="KW-0812">Transmembrane</keyword>
<dbReference type="GO" id="GO:0016020">
    <property type="term" value="C:membrane"/>
    <property type="evidence" value="ECO:0007669"/>
    <property type="project" value="UniProtKB-SubCell"/>
</dbReference>
<dbReference type="EMBL" id="WOCE01000005">
    <property type="protein sequence ID" value="KAE9613407.1"/>
    <property type="molecule type" value="Genomic_DNA"/>
</dbReference>
<dbReference type="OrthoDB" id="630188at2759"/>
<evidence type="ECO:0000256" key="4">
    <source>
        <dbReference type="ARBA" id="ARBA00022968"/>
    </source>
</evidence>
<evidence type="ECO:0000313" key="9">
    <source>
        <dbReference type="EMBL" id="KAE9613407.1"/>
    </source>
</evidence>
<comment type="subcellular location">
    <subcellularLocation>
        <location evidence="1">Membrane</location>
        <topology evidence="1">Single-pass membrane protein</topology>
    </subcellularLocation>
</comment>
<dbReference type="PANTHER" id="PTHR32285">
    <property type="entry name" value="PROTEIN TRICHOME BIREFRINGENCE-LIKE 9-RELATED"/>
    <property type="match status" value="1"/>
</dbReference>
<dbReference type="InterPro" id="IPR025846">
    <property type="entry name" value="TBL_N"/>
</dbReference>
<evidence type="ECO:0000259" key="7">
    <source>
        <dbReference type="Pfam" id="PF13839"/>
    </source>
</evidence>
<feature type="domain" description="Trichome birefringence-like C-terminal" evidence="7">
    <location>
        <begin position="98"/>
        <end position="391"/>
    </location>
</feature>
<gene>
    <name evidence="9" type="ORF">Lalb_Chr05g0217121</name>
</gene>
<evidence type="ECO:0000256" key="1">
    <source>
        <dbReference type="ARBA" id="ARBA00004167"/>
    </source>
</evidence>
<keyword evidence="4" id="KW-0735">Signal-anchor</keyword>
<comment type="caution">
    <text evidence="9">The sequence shown here is derived from an EMBL/GenBank/DDBJ whole genome shotgun (WGS) entry which is preliminary data.</text>
</comment>
<protein>
    <submittedName>
        <fullName evidence="9">Putative PMR5 domain, PC-Esterase</fullName>
    </submittedName>
</protein>
<evidence type="ECO:0000259" key="8">
    <source>
        <dbReference type="Pfam" id="PF14416"/>
    </source>
</evidence>
<dbReference type="Pfam" id="PF13839">
    <property type="entry name" value="PC-Esterase"/>
    <property type="match status" value="1"/>
</dbReference>
<reference evidence="10" key="1">
    <citation type="journal article" date="2020" name="Nat. Commun.">
        <title>Genome sequence of the cluster root forming white lupin.</title>
        <authorList>
            <person name="Hufnagel B."/>
            <person name="Marques A."/>
            <person name="Soriano A."/>
            <person name="Marques L."/>
            <person name="Divol F."/>
            <person name="Doumas P."/>
            <person name="Sallet E."/>
            <person name="Mancinotti D."/>
            <person name="Carrere S."/>
            <person name="Marande W."/>
            <person name="Arribat S."/>
            <person name="Keller J."/>
            <person name="Huneau C."/>
            <person name="Blein T."/>
            <person name="Aime D."/>
            <person name="Laguerre M."/>
            <person name="Taylor J."/>
            <person name="Schubert V."/>
            <person name="Nelson M."/>
            <person name="Geu-Flores F."/>
            <person name="Crespi M."/>
            <person name="Gallardo-Guerrero K."/>
            <person name="Delaux P.-M."/>
            <person name="Salse J."/>
            <person name="Berges H."/>
            <person name="Guyot R."/>
            <person name="Gouzy J."/>
            <person name="Peret B."/>
        </authorList>
    </citation>
    <scope>NUCLEOTIDE SEQUENCE [LARGE SCALE GENOMIC DNA]</scope>
    <source>
        <strain evidence="10">cv. Amiga</strain>
    </source>
</reference>
<dbReference type="GO" id="GO:0016413">
    <property type="term" value="F:O-acetyltransferase activity"/>
    <property type="evidence" value="ECO:0007669"/>
    <property type="project" value="InterPro"/>
</dbReference>
<sequence>MRLLRWIPVALFPALFYLYFTSPSFILLTYKNSIEKEKSYENICDYSNGTWLRDNKGPLYNDTTCRKIKIKQSQNCIINGRPDSDYLHWRWKPSQCNLPRFEPQTFLQLIKNKHVAFVGDSLARNQIESLLCMLATASTPKRVKHQGSRRWHFASYNANVSFYWSSFLVQGIQRSESPKKGPKYNTMYLDHVNERWARDIDEMDLVVISFGHWFLVPSVYYEADSVIGCLNCTGLNNYNEIDFYGPLRKALRTSLNSIIERKAAKGNRIDVIVETISPSHFEGDWDKGGTCSKSSPYREGEKQLEGTDAEIRMIELEEVKNAKEYGKQYGGFRLEALDVTKLALLRPDGHPGAYMNPFPFANGVQENVQNDCVHWCLPGPIDTWNAILLQMMKKWEEKPKIDYSNVSTTQHR</sequence>
<keyword evidence="10" id="KW-1185">Reference proteome</keyword>
<dbReference type="PANTHER" id="PTHR32285:SF292">
    <property type="entry name" value="PMR5_CAS1P GDSL_SGNH-LIKE ACYL-ESTERASE FAMILY PROTEIN"/>
    <property type="match status" value="1"/>
</dbReference>
<organism evidence="9 10">
    <name type="scientific">Lupinus albus</name>
    <name type="common">White lupine</name>
    <name type="synonym">Lupinus termis</name>
    <dbReference type="NCBI Taxonomy" id="3870"/>
    <lineage>
        <taxon>Eukaryota</taxon>
        <taxon>Viridiplantae</taxon>
        <taxon>Streptophyta</taxon>
        <taxon>Embryophyta</taxon>
        <taxon>Tracheophyta</taxon>
        <taxon>Spermatophyta</taxon>
        <taxon>Magnoliopsida</taxon>
        <taxon>eudicotyledons</taxon>
        <taxon>Gunneridae</taxon>
        <taxon>Pentapetalae</taxon>
        <taxon>rosids</taxon>
        <taxon>fabids</taxon>
        <taxon>Fabales</taxon>
        <taxon>Fabaceae</taxon>
        <taxon>Papilionoideae</taxon>
        <taxon>50 kb inversion clade</taxon>
        <taxon>genistoids sensu lato</taxon>
        <taxon>core genistoids</taxon>
        <taxon>Genisteae</taxon>
        <taxon>Lupinus</taxon>
    </lineage>
</organism>
<dbReference type="Proteomes" id="UP000447434">
    <property type="component" value="Chromosome 5"/>
</dbReference>
<comment type="similarity">
    <text evidence="2">Belongs to the PC-esterase family. TBL subfamily.</text>
</comment>
<name>A0A6A4QJ22_LUPAL</name>
<evidence type="ECO:0000256" key="2">
    <source>
        <dbReference type="ARBA" id="ARBA00007727"/>
    </source>
</evidence>